<organism evidence="9 10">
    <name type="scientific">Paenibacillus piri</name>
    <dbReference type="NCBI Taxonomy" id="2547395"/>
    <lineage>
        <taxon>Bacteria</taxon>
        <taxon>Bacillati</taxon>
        <taxon>Bacillota</taxon>
        <taxon>Bacilli</taxon>
        <taxon>Bacillales</taxon>
        <taxon>Paenibacillaceae</taxon>
        <taxon>Paenibacillus</taxon>
    </lineage>
</organism>
<dbReference type="AlphaFoldDB" id="A0A4R5KKY4"/>
<keyword evidence="6 7" id="KW-0472">Membrane</keyword>
<sequence length="313" mass="34836">MELAKKNSLLVPTRKKKLRKDILYENIAGWLFLSLNLIGYIVFKLIPIILSLIFSFCDWNLVSGLKGIKFIGLKNYIDLWTDSVFIKSLVNTIVYAAVTVPCSVFLALILAVVLNDKIFCKSLVRLGFYLPNIASMVAISVVWSILYMPTFGPINMFLTSIGIENPPGWLSSSQWALISIIIMSVWQAVGYNAVILLAGLQSVPGTLYESAEIDGAGPIRKFFQITIPMLSPTLFFVTVISIIGSFQVFTQVNVMTQGGPGTSTSVLVYYIYKAAFTYNKIGYANAIGWVLFVLVFIFTALQWKFSNKDSHVN</sequence>
<dbReference type="PANTHER" id="PTHR30193:SF37">
    <property type="entry name" value="INNER MEMBRANE ABC TRANSPORTER PERMEASE PROTEIN YCJO"/>
    <property type="match status" value="1"/>
</dbReference>
<evidence type="ECO:0000256" key="7">
    <source>
        <dbReference type="RuleBase" id="RU363032"/>
    </source>
</evidence>
<evidence type="ECO:0000256" key="3">
    <source>
        <dbReference type="ARBA" id="ARBA00022475"/>
    </source>
</evidence>
<feature type="transmembrane region" description="Helical" evidence="7">
    <location>
        <begin position="175"/>
        <end position="200"/>
    </location>
</feature>
<evidence type="ECO:0000256" key="1">
    <source>
        <dbReference type="ARBA" id="ARBA00004651"/>
    </source>
</evidence>
<reference evidence="9 10" key="1">
    <citation type="submission" date="2019-03" db="EMBL/GenBank/DDBJ databases">
        <title>This is whole genome sequence of Paenibacillus sp MS74 strain.</title>
        <authorList>
            <person name="Trinh H.N."/>
        </authorList>
    </citation>
    <scope>NUCLEOTIDE SEQUENCE [LARGE SCALE GENOMIC DNA]</scope>
    <source>
        <strain evidence="9 10">MS74</strain>
    </source>
</reference>
<evidence type="ECO:0000259" key="8">
    <source>
        <dbReference type="PROSITE" id="PS50928"/>
    </source>
</evidence>
<comment type="subcellular location">
    <subcellularLocation>
        <location evidence="1 7">Cell membrane</location>
        <topology evidence="1 7">Multi-pass membrane protein</topology>
    </subcellularLocation>
</comment>
<evidence type="ECO:0000256" key="4">
    <source>
        <dbReference type="ARBA" id="ARBA00022692"/>
    </source>
</evidence>
<feature type="transmembrane region" description="Helical" evidence="7">
    <location>
        <begin position="254"/>
        <end position="272"/>
    </location>
</feature>
<dbReference type="PROSITE" id="PS50928">
    <property type="entry name" value="ABC_TM1"/>
    <property type="match status" value="1"/>
</dbReference>
<dbReference type="InterPro" id="IPR035906">
    <property type="entry name" value="MetI-like_sf"/>
</dbReference>
<feature type="domain" description="ABC transmembrane type-1" evidence="8">
    <location>
        <begin position="89"/>
        <end position="302"/>
    </location>
</feature>
<dbReference type="Gene3D" id="1.10.3720.10">
    <property type="entry name" value="MetI-like"/>
    <property type="match status" value="1"/>
</dbReference>
<evidence type="ECO:0000313" key="10">
    <source>
        <dbReference type="Proteomes" id="UP000295636"/>
    </source>
</evidence>
<dbReference type="PANTHER" id="PTHR30193">
    <property type="entry name" value="ABC TRANSPORTER PERMEASE PROTEIN"/>
    <property type="match status" value="1"/>
</dbReference>
<gene>
    <name evidence="9" type="ORF">E1757_22010</name>
</gene>
<accession>A0A4R5KKY4</accession>
<evidence type="ECO:0000256" key="6">
    <source>
        <dbReference type="ARBA" id="ARBA00023136"/>
    </source>
</evidence>
<evidence type="ECO:0000256" key="2">
    <source>
        <dbReference type="ARBA" id="ARBA00022448"/>
    </source>
</evidence>
<dbReference type="Pfam" id="PF00528">
    <property type="entry name" value="BPD_transp_1"/>
    <property type="match status" value="1"/>
</dbReference>
<dbReference type="InterPro" id="IPR051393">
    <property type="entry name" value="ABC_transporter_permease"/>
</dbReference>
<keyword evidence="5 7" id="KW-1133">Transmembrane helix</keyword>
<dbReference type="Proteomes" id="UP000295636">
    <property type="component" value="Unassembled WGS sequence"/>
</dbReference>
<feature type="transmembrane region" description="Helical" evidence="7">
    <location>
        <begin position="27"/>
        <end position="56"/>
    </location>
</feature>
<comment type="caution">
    <text evidence="9">The sequence shown here is derived from an EMBL/GenBank/DDBJ whole genome shotgun (WGS) entry which is preliminary data.</text>
</comment>
<feature type="transmembrane region" description="Helical" evidence="7">
    <location>
        <begin position="93"/>
        <end position="114"/>
    </location>
</feature>
<dbReference type="SUPFAM" id="SSF161098">
    <property type="entry name" value="MetI-like"/>
    <property type="match status" value="1"/>
</dbReference>
<comment type="similarity">
    <text evidence="7">Belongs to the binding-protein-dependent transport system permease family.</text>
</comment>
<evidence type="ECO:0000313" key="9">
    <source>
        <dbReference type="EMBL" id="TDF95197.1"/>
    </source>
</evidence>
<feature type="transmembrane region" description="Helical" evidence="7">
    <location>
        <begin position="284"/>
        <end position="303"/>
    </location>
</feature>
<dbReference type="CDD" id="cd06261">
    <property type="entry name" value="TM_PBP2"/>
    <property type="match status" value="1"/>
</dbReference>
<feature type="transmembrane region" description="Helical" evidence="7">
    <location>
        <begin position="126"/>
        <end position="148"/>
    </location>
</feature>
<feature type="transmembrane region" description="Helical" evidence="7">
    <location>
        <begin position="229"/>
        <end position="248"/>
    </location>
</feature>
<dbReference type="OrthoDB" id="9788108at2"/>
<keyword evidence="4 7" id="KW-0812">Transmembrane</keyword>
<dbReference type="EMBL" id="SMRT01000011">
    <property type="protein sequence ID" value="TDF95197.1"/>
    <property type="molecule type" value="Genomic_DNA"/>
</dbReference>
<name>A0A4R5KKY4_9BACL</name>
<keyword evidence="2 7" id="KW-0813">Transport</keyword>
<evidence type="ECO:0000256" key="5">
    <source>
        <dbReference type="ARBA" id="ARBA00022989"/>
    </source>
</evidence>
<dbReference type="GO" id="GO:0055085">
    <property type="term" value="P:transmembrane transport"/>
    <property type="evidence" value="ECO:0007669"/>
    <property type="project" value="InterPro"/>
</dbReference>
<protein>
    <submittedName>
        <fullName evidence="9">Sugar ABC transporter permease</fullName>
    </submittedName>
</protein>
<keyword evidence="10" id="KW-1185">Reference proteome</keyword>
<dbReference type="InterPro" id="IPR000515">
    <property type="entry name" value="MetI-like"/>
</dbReference>
<dbReference type="GO" id="GO:0005886">
    <property type="term" value="C:plasma membrane"/>
    <property type="evidence" value="ECO:0007669"/>
    <property type="project" value="UniProtKB-SubCell"/>
</dbReference>
<keyword evidence="3" id="KW-1003">Cell membrane</keyword>
<proteinExistence type="inferred from homology"/>
<dbReference type="RefSeq" id="WP_133232118.1">
    <property type="nucleotide sequence ID" value="NZ_SMRT01000011.1"/>
</dbReference>